<evidence type="ECO:0000313" key="11">
    <source>
        <dbReference type="Proteomes" id="UP001556631"/>
    </source>
</evidence>
<feature type="domain" description="FAD-binding FR-type" evidence="9">
    <location>
        <begin position="59"/>
        <end position="161"/>
    </location>
</feature>
<evidence type="ECO:0000256" key="1">
    <source>
        <dbReference type="ARBA" id="ARBA00001974"/>
    </source>
</evidence>
<gene>
    <name evidence="10" type="ORF">AB3X52_00085</name>
</gene>
<dbReference type="PRINTS" id="PR00410">
    <property type="entry name" value="PHEHYDRXLASE"/>
</dbReference>
<evidence type="ECO:0000256" key="7">
    <source>
        <dbReference type="ARBA" id="ARBA00023004"/>
    </source>
</evidence>
<keyword evidence="5" id="KW-0274">FAD</keyword>
<dbReference type="Gene3D" id="3.40.50.80">
    <property type="entry name" value="Nucleotide-binding domain of ferredoxin-NADP reductase (FNR) module"/>
    <property type="match status" value="1"/>
</dbReference>
<dbReference type="RefSeq" id="WP_367990525.1">
    <property type="nucleotide sequence ID" value="NZ_JBFPJR010000001.1"/>
</dbReference>
<dbReference type="CDD" id="cd00207">
    <property type="entry name" value="fer2"/>
    <property type="match status" value="1"/>
</dbReference>
<dbReference type="SUPFAM" id="SSF54292">
    <property type="entry name" value="2Fe-2S ferredoxin-like"/>
    <property type="match status" value="1"/>
</dbReference>
<dbReference type="EMBL" id="JBFPJR010000001">
    <property type="protein sequence ID" value="MEX0426000.1"/>
    <property type="molecule type" value="Genomic_DNA"/>
</dbReference>
<dbReference type="SUPFAM" id="SSF63380">
    <property type="entry name" value="Riboflavin synthase domain-like"/>
    <property type="match status" value="1"/>
</dbReference>
<keyword evidence="4" id="KW-0479">Metal-binding</keyword>
<evidence type="ECO:0000313" key="10">
    <source>
        <dbReference type="EMBL" id="MEX0426000.1"/>
    </source>
</evidence>
<dbReference type="PANTHER" id="PTHR47354">
    <property type="entry name" value="NADH OXIDOREDUCTASE HCR"/>
    <property type="match status" value="1"/>
</dbReference>
<name>A0ABV3STT3_9ACTN</name>
<keyword evidence="3" id="KW-0001">2Fe-2S</keyword>
<dbReference type="InterPro" id="IPR001041">
    <property type="entry name" value="2Fe-2S_ferredoxin-type"/>
</dbReference>
<dbReference type="Pfam" id="PF00111">
    <property type="entry name" value="Fer2"/>
    <property type="match status" value="1"/>
</dbReference>
<evidence type="ECO:0000259" key="9">
    <source>
        <dbReference type="PROSITE" id="PS51384"/>
    </source>
</evidence>
<comment type="cofactor">
    <cofactor evidence="1">
        <name>FAD</name>
        <dbReference type="ChEBI" id="CHEBI:57692"/>
    </cofactor>
</comment>
<keyword evidence="2" id="KW-0285">Flavoprotein</keyword>
<proteinExistence type="predicted"/>
<dbReference type="InterPro" id="IPR036010">
    <property type="entry name" value="2Fe-2S_ferredoxin-like_sf"/>
</dbReference>
<dbReference type="InterPro" id="IPR008333">
    <property type="entry name" value="Cbr1-like_FAD-bd_dom"/>
</dbReference>
<comment type="caution">
    <text evidence="10">The sequence shown here is derived from an EMBL/GenBank/DDBJ whole genome shotgun (WGS) entry which is preliminary data.</text>
</comment>
<dbReference type="Pfam" id="PF00970">
    <property type="entry name" value="FAD_binding_6"/>
    <property type="match status" value="1"/>
</dbReference>
<dbReference type="InterPro" id="IPR017938">
    <property type="entry name" value="Riboflavin_synthase-like_b-brl"/>
</dbReference>
<dbReference type="Gene3D" id="2.40.30.10">
    <property type="entry name" value="Translation factors"/>
    <property type="match status" value="1"/>
</dbReference>
<keyword evidence="11" id="KW-1185">Reference proteome</keyword>
<keyword evidence="7" id="KW-0408">Iron</keyword>
<sequence length="397" mass="41644">MVSLPMPSGRFGLPVSTSGAGASALGKVLRERLWKVAEAATTPFVPGDYLDLFRPLRPGADLRGRIVKVTPETTDAATILIKPGADWAGHTPGQYVRVGIDVDGVRQWRAYSLTHGPRADGHISITVKAVPGGVVSTHLVHRARPGTLVHLEQAAGDFVLPGDLHRDGAKLLFVTAGSGVTPVIGMLRNLFPVTDEGVVRLARSARLDVVVVHVAPSRPSSIFIRNLEQLDAAGAIRLVSRYTDVHGRLDTDQLGDLVPDLAERATYACGPAGLLEALEEHHDRHGLPLQTERFRTERVVAGEGGTVAFAGPTGGGTTLDSPGDTPILDVAEAAGVLMPSGCRMGICFGCVVPLKEGAVRDLRNGEVTIATPGETGPDGVPIQTCISAAAGECTIDH</sequence>
<dbReference type="InterPro" id="IPR039261">
    <property type="entry name" value="FNR_nucleotide-bd"/>
</dbReference>
<evidence type="ECO:0000256" key="4">
    <source>
        <dbReference type="ARBA" id="ARBA00022723"/>
    </source>
</evidence>
<evidence type="ECO:0000256" key="5">
    <source>
        <dbReference type="ARBA" id="ARBA00022827"/>
    </source>
</evidence>
<evidence type="ECO:0000256" key="3">
    <source>
        <dbReference type="ARBA" id="ARBA00022714"/>
    </source>
</evidence>
<organism evidence="10 11">
    <name type="scientific">Nocardioides eburneus</name>
    <dbReference type="NCBI Taxonomy" id="3231482"/>
    <lineage>
        <taxon>Bacteria</taxon>
        <taxon>Bacillati</taxon>
        <taxon>Actinomycetota</taxon>
        <taxon>Actinomycetes</taxon>
        <taxon>Propionibacteriales</taxon>
        <taxon>Nocardioidaceae</taxon>
        <taxon>Nocardioides</taxon>
    </lineage>
</organism>
<keyword evidence="8" id="KW-0411">Iron-sulfur</keyword>
<evidence type="ECO:0000256" key="2">
    <source>
        <dbReference type="ARBA" id="ARBA00022630"/>
    </source>
</evidence>
<dbReference type="Gene3D" id="3.10.20.30">
    <property type="match status" value="1"/>
</dbReference>
<dbReference type="InterPro" id="IPR050415">
    <property type="entry name" value="MRET"/>
</dbReference>
<evidence type="ECO:0000256" key="8">
    <source>
        <dbReference type="ARBA" id="ARBA00023014"/>
    </source>
</evidence>
<reference evidence="10 11" key="1">
    <citation type="submission" date="2024-07" db="EMBL/GenBank/DDBJ databases">
        <authorList>
            <person name="Lee S."/>
            <person name="Kang M."/>
        </authorList>
    </citation>
    <scope>NUCLEOTIDE SEQUENCE [LARGE SCALE GENOMIC DNA]</scope>
    <source>
        <strain evidence="10 11">DS6</strain>
    </source>
</reference>
<evidence type="ECO:0000256" key="6">
    <source>
        <dbReference type="ARBA" id="ARBA00023002"/>
    </source>
</evidence>
<dbReference type="CDD" id="cd06216">
    <property type="entry name" value="FNR_iron_sulfur_binding_2"/>
    <property type="match status" value="1"/>
</dbReference>
<dbReference type="Proteomes" id="UP001556631">
    <property type="component" value="Unassembled WGS sequence"/>
</dbReference>
<keyword evidence="6" id="KW-0560">Oxidoreductase</keyword>
<dbReference type="InterPro" id="IPR017927">
    <property type="entry name" value="FAD-bd_FR_type"/>
</dbReference>
<dbReference type="PROSITE" id="PS51384">
    <property type="entry name" value="FAD_FR"/>
    <property type="match status" value="1"/>
</dbReference>
<accession>A0ABV3STT3</accession>
<protein>
    <submittedName>
        <fullName evidence="10">Ferredoxin reductase</fullName>
    </submittedName>
</protein>
<dbReference type="PANTHER" id="PTHR47354:SF6">
    <property type="entry name" value="NADH OXIDOREDUCTASE HCR"/>
    <property type="match status" value="1"/>
</dbReference>
<dbReference type="InterPro" id="IPR012675">
    <property type="entry name" value="Beta-grasp_dom_sf"/>
</dbReference>
<dbReference type="SUPFAM" id="SSF52343">
    <property type="entry name" value="Ferredoxin reductase-like, C-terminal NADP-linked domain"/>
    <property type="match status" value="1"/>
</dbReference>